<gene>
    <name evidence="5" type="ORF">G5714_011389</name>
</gene>
<keyword evidence="2" id="KW-0677">Repeat</keyword>
<evidence type="ECO:0000256" key="1">
    <source>
        <dbReference type="ARBA" id="ARBA00009646"/>
    </source>
</evidence>
<dbReference type="InterPro" id="IPR001064">
    <property type="entry name" value="Beta/gamma_crystallin"/>
</dbReference>
<organism evidence="5 6">
    <name type="scientific">Onychostoma macrolepis</name>
    <dbReference type="NCBI Taxonomy" id="369639"/>
    <lineage>
        <taxon>Eukaryota</taxon>
        <taxon>Metazoa</taxon>
        <taxon>Chordata</taxon>
        <taxon>Craniata</taxon>
        <taxon>Vertebrata</taxon>
        <taxon>Euteleostomi</taxon>
        <taxon>Actinopterygii</taxon>
        <taxon>Neopterygii</taxon>
        <taxon>Teleostei</taxon>
        <taxon>Ostariophysi</taxon>
        <taxon>Cypriniformes</taxon>
        <taxon>Cyprinidae</taxon>
        <taxon>Acrossocheilinae</taxon>
        <taxon>Onychostoma</taxon>
    </lineage>
</organism>
<evidence type="ECO:0000313" key="6">
    <source>
        <dbReference type="Proteomes" id="UP000579812"/>
    </source>
</evidence>
<feature type="domain" description="Beta/gamma crystallin 'Greek key'" evidence="4">
    <location>
        <begin position="1185"/>
        <end position="1228"/>
    </location>
</feature>
<feature type="region of interest" description="Disordered" evidence="3">
    <location>
        <begin position="109"/>
        <end position="164"/>
    </location>
</feature>
<feature type="domain" description="Beta/gamma crystallin 'Greek key'" evidence="4">
    <location>
        <begin position="1265"/>
        <end position="1307"/>
    </location>
</feature>
<protein>
    <recommendedName>
        <fullName evidence="4">Beta/gamma crystallin 'Greek key' domain-containing protein</fullName>
    </recommendedName>
</protein>
<dbReference type="Proteomes" id="UP000579812">
    <property type="component" value="Unassembled WGS sequence"/>
</dbReference>
<dbReference type="InterPro" id="IPR000772">
    <property type="entry name" value="Ricin_B_lectin"/>
</dbReference>
<reference evidence="5 6" key="1">
    <citation type="submission" date="2020-04" db="EMBL/GenBank/DDBJ databases">
        <title>Chromosome-level genome assembly of a cyprinid fish Onychostoma macrolepis by integration of Nanopore Sequencing, Bionano and Hi-C technology.</title>
        <authorList>
            <person name="Wang D."/>
        </authorList>
    </citation>
    <scope>NUCLEOTIDE SEQUENCE [LARGE SCALE GENOMIC DNA]</scope>
    <source>
        <strain evidence="5">SWU-2019</strain>
        <tissue evidence="5">Muscle</tissue>
    </source>
</reference>
<dbReference type="GO" id="GO:0002088">
    <property type="term" value="P:lens development in camera-type eye"/>
    <property type="evidence" value="ECO:0007669"/>
    <property type="project" value="TreeGrafter"/>
</dbReference>
<dbReference type="Gene3D" id="2.60.20.10">
    <property type="entry name" value="Crystallins"/>
    <property type="match status" value="5"/>
</dbReference>
<feature type="region of interest" description="Disordered" evidence="3">
    <location>
        <begin position="602"/>
        <end position="636"/>
    </location>
</feature>
<name>A0A7J6CN17_9TELE</name>
<feature type="compositionally biased region" description="Polar residues" evidence="3">
    <location>
        <begin position="21"/>
        <end position="35"/>
    </location>
</feature>
<dbReference type="GO" id="GO:0007601">
    <property type="term" value="P:visual perception"/>
    <property type="evidence" value="ECO:0007669"/>
    <property type="project" value="TreeGrafter"/>
</dbReference>
<feature type="compositionally biased region" description="Low complexity" evidence="3">
    <location>
        <begin position="603"/>
        <end position="614"/>
    </location>
</feature>
<feature type="domain" description="Beta/gamma crystallin 'Greek key'" evidence="4">
    <location>
        <begin position="1355"/>
        <end position="1397"/>
    </location>
</feature>
<dbReference type="Pfam" id="PF00030">
    <property type="entry name" value="Crystall"/>
    <property type="match status" value="4"/>
</dbReference>
<proteinExistence type="inferred from homology"/>
<dbReference type="InterPro" id="IPR050252">
    <property type="entry name" value="Beta/Gamma-Crystallin"/>
</dbReference>
<comment type="caution">
    <text evidence="5">The sequence shown here is derived from an EMBL/GenBank/DDBJ whole genome shotgun (WGS) entry which is preliminary data.</text>
</comment>
<dbReference type="PROSITE" id="PS50231">
    <property type="entry name" value="RICIN_B_LECTIN"/>
    <property type="match status" value="1"/>
</dbReference>
<dbReference type="GO" id="GO:0005212">
    <property type="term" value="F:structural constituent of eye lens"/>
    <property type="evidence" value="ECO:0007669"/>
    <property type="project" value="TreeGrafter"/>
</dbReference>
<keyword evidence="6" id="KW-1185">Reference proteome</keyword>
<evidence type="ECO:0000256" key="2">
    <source>
        <dbReference type="ARBA" id="ARBA00022737"/>
    </source>
</evidence>
<dbReference type="SUPFAM" id="SSF50370">
    <property type="entry name" value="Ricin B-like lectins"/>
    <property type="match status" value="1"/>
</dbReference>
<feature type="domain" description="Beta/gamma crystallin 'Greek key'" evidence="4">
    <location>
        <begin position="1149"/>
        <end position="1184"/>
    </location>
</feature>
<evidence type="ECO:0000259" key="4">
    <source>
        <dbReference type="PROSITE" id="PS50915"/>
    </source>
</evidence>
<dbReference type="SMART" id="SM00458">
    <property type="entry name" value="RICIN"/>
    <property type="match status" value="1"/>
</dbReference>
<feature type="domain" description="Beta/gamma crystallin 'Greek key'" evidence="4">
    <location>
        <begin position="1440"/>
        <end position="1481"/>
    </location>
</feature>
<comment type="similarity">
    <text evidence="1">Belongs to the beta/gamma-crystallin family.</text>
</comment>
<dbReference type="InterPro" id="IPR035992">
    <property type="entry name" value="Ricin_B-like_lectins"/>
</dbReference>
<dbReference type="Pfam" id="PF00652">
    <property type="entry name" value="Ricin_B_lectin"/>
    <property type="match status" value="1"/>
</dbReference>
<dbReference type="OrthoDB" id="9895617at2759"/>
<evidence type="ECO:0000256" key="3">
    <source>
        <dbReference type="SAM" id="MobiDB-lite"/>
    </source>
</evidence>
<feature type="region of interest" description="Disordered" evidence="3">
    <location>
        <begin position="194"/>
        <end position="259"/>
    </location>
</feature>
<feature type="region of interest" description="Disordered" evidence="3">
    <location>
        <begin position="21"/>
        <end position="97"/>
    </location>
</feature>
<dbReference type="EMBL" id="JAAMOB010000010">
    <property type="protein sequence ID" value="KAF4108630.1"/>
    <property type="molecule type" value="Genomic_DNA"/>
</dbReference>
<accession>A0A7J6CN17</accession>
<dbReference type="PROSITE" id="PS50915">
    <property type="entry name" value="CRYSTALLIN_BETA_GAMMA"/>
    <property type="match status" value="5"/>
</dbReference>
<feature type="compositionally biased region" description="Polar residues" evidence="3">
    <location>
        <begin position="225"/>
        <end position="259"/>
    </location>
</feature>
<sequence>MSDLKRQMSWHEDFARNLSRFFSRNKSADSESNGSEVREADGSAVTCSADADQTPEHLSTASAQESQASDAPDGNTASQTEDGWRGEASTAPPADGFLRRLGSLLHFSRAEPSTIQRETRSGLTTAQRDTHTQQSGAGPEPQLTHTPSEEQTEEDRSDAINIDDKECLEDKRRYDLSCPPVVTYGTYRGLREVKKPKKKHHVELHSPISEGEEATQPNGHEDSEISSCAVNTMSSDSHENPTAVNQASPSQQIEDVSAQSDEVLAVESELTPVHRLLQAADSGPLLTCVETDSVYKIPLAEQSDSGLKSSGQEHLAQSATLESFSGDSDDLTVSDHHDTVPAPEQSSSLIERTDDIAPDSQACWTLEEFELKRAGVDEEVLRLESKKMVDSILTNALAALQKMEASEMEREVLLTREPSEGSEALRIERLDGGTNTEHQFCVTLTDQTLSAVLEETLAGHVDCSRSPPSSGYESIAGSDTDIRCIVGVASDITAASASIGSQNENQAVLEYLFEEKNMNGTIKNTGRNSVLSAATADEPLFPNLHSHKDVLHETDIKLSAEEHTGEAEWVRWEKRSQDTAKDNATSNNCRLSLIDSCAPSAHQESLQQSQTLSEMGKSDPVSHSLASDTADSDMMSGIVPATQSHKSEAPYSDSSEQEQICQVSRAGVDSHVLLSVTEVQCSGGHRSSQWASVRAIRCDINDNQSLSPEETPADAGASVECVSARRIHLDPVDSSSRTAAVLPQHSRFHELDLHQVDGGFAIISEEEESDVVFVNDTGPMHSPSTRRARSYPFSLSPIYEEEFGREEASGQETLQVPPATEEEQRSVEQPAASILSLLQSVSEKLQSSVMCGSVEESVHVPLSEHCEDDDENSSVLQSHRLTETEPERETDDAPDGTQEQRDCDGALGNIGKNANTPFYQYLKSRIMPSGDEEPGDTQHMVCRSAGNTLVMGETRGFGKVNPRPTAVLIYESLSGERREICADVEDAGRDLFAHRGTLHALRGCWLLYVDPWHRGSCVLLEEGQTVTTSGGSQQDLKETREPGRTDLSVRSIRTLLKDDSVPEIHLYPSSSQTVRLYTETDLMEPVLLSELHVTNGCWLIYEKPGFISGSAVLETDERVTVLQNSLLSCVKSLRPLKMGRLRVTRPLDPKVVLFEKPQFQGRVRELLDHEPRLTDAAASLRVTGGIWVSFSSEGFRGHQCVLEEGEYSDCTQLFGGAELRIQSLRWVQSDFLEPSVSLKISDEEIDAHQEIPDLQETSGVCVKSGAWVAYSERCFTGQQCVLEKGCYPGLLDWGDGQSSARSLRPVHREVCRIVERKFLLRVYSQTRFGGESREFESDVPDTGAPGVESLRVIRGRWLLFDEERYSGNQYILWEGHYPDLTSCGCTSTAIKSLKPIPYSFAEPCVSLFSLSGFEGLEESLCSDVEDRSGFFIQSVRVQSGLWVAYQYARFKGRQTLLEPGEYPDWAEHSGWDTIGSLKPLQQPKAFFQLRSRALGSVLTSESVSDGSFPAKLFLSPADRSLDTQRWIYSDGLLKNTAQGGCLSVIGAKACAGAPVALWEEHGRVNQRWSLNEDGSICSHLNRSLALDLRGGFGADRDHLILRELHSATQIWDIDVL</sequence>
<dbReference type="SUPFAM" id="SSF49695">
    <property type="entry name" value="gamma-Crystallin-like"/>
    <property type="match status" value="3"/>
</dbReference>
<dbReference type="PANTHER" id="PTHR11818:SF38">
    <property type="entry name" value="VERY LARGE A-KINASE ANCHOR PROTEIN"/>
    <property type="match status" value="1"/>
</dbReference>
<feature type="compositionally biased region" description="Polar residues" evidence="3">
    <location>
        <begin position="56"/>
        <end position="81"/>
    </location>
</feature>
<evidence type="ECO:0000313" key="5">
    <source>
        <dbReference type="EMBL" id="KAF4108630.1"/>
    </source>
</evidence>
<feature type="region of interest" description="Disordered" evidence="3">
    <location>
        <begin position="864"/>
        <end position="909"/>
    </location>
</feature>
<dbReference type="InterPro" id="IPR011024">
    <property type="entry name" value="G_crystallin-like"/>
</dbReference>
<dbReference type="Gene3D" id="2.80.10.50">
    <property type="match status" value="1"/>
</dbReference>
<feature type="region of interest" description="Disordered" evidence="3">
    <location>
        <begin position="324"/>
        <end position="354"/>
    </location>
</feature>
<dbReference type="SMART" id="SM00247">
    <property type="entry name" value="XTALbg"/>
    <property type="match status" value="5"/>
</dbReference>
<dbReference type="PANTHER" id="PTHR11818">
    <property type="entry name" value="BETA/GAMMA CRYSTALLIN"/>
    <property type="match status" value="1"/>
</dbReference>
<feature type="compositionally biased region" description="Polar residues" evidence="3">
    <location>
        <begin position="111"/>
        <end position="136"/>
    </location>
</feature>